<dbReference type="PROSITE" id="PS50011">
    <property type="entry name" value="PROTEIN_KINASE_DOM"/>
    <property type="match status" value="1"/>
</dbReference>
<proteinExistence type="predicted"/>
<dbReference type="InParanoid" id="A0A165ERA8"/>
<dbReference type="EMBL" id="KV423996">
    <property type="protein sequence ID" value="KZT55376.1"/>
    <property type="molecule type" value="Genomic_DNA"/>
</dbReference>
<keyword evidence="3" id="KW-1185">Reference proteome</keyword>
<evidence type="ECO:0000259" key="1">
    <source>
        <dbReference type="PROSITE" id="PS50011"/>
    </source>
</evidence>
<dbReference type="SUPFAM" id="SSF56112">
    <property type="entry name" value="Protein kinase-like (PK-like)"/>
    <property type="match status" value="1"/>
</dbReference>
<dbReference type="Pfam" id="PF07714">
    <property type="entry name" value="PK_Tyr_Ser-Thr"/>
    <property type="match status" value="1"/>
</dbReference>
<sequence length="153" mass="17179">MRGTQAQMQSHSPSLQFVCSGAPFRIYSLFPPSANLNDKISLEMRSSQDSLGGFARIYRTPMSSGRLVAVKVFFENKWIHERDIVLSLREALIWQDLNHPNVVPFLGIANYQAICAGALPQLCLVSPWMSAGNIMEYIASNPEESRLPFVRHP</sequence>
<dbReference type="AlphaFoldDB" id="A0A165ERA8"/>
<dbReference type="Gene3D" id="1.10.510.10">
    <property type="entry name" value="Transferase(Phosphotransferase) domain 1"/>
    <property type="match status" value="1"/>
</dbReference>
<name>A0A165ERA8_9BASI</name>
<protein>
    <recommendedName>
        <fullName evidence="1">Protein kinase domain-containing protein</fullName>
    </recommendedName>
</protein>
<evidence type="ECO:0000313" key="3">
    <source>
        <dbReference type="Proteomes" id="UP000076842"/>
    </source>
</evidence>
<dbReference type="GO" id="GO:0005524">
    <property type="term" value="F:ATP binding"/>
    <property type="evidence" value="ECO:0007669"/>
    <property type="project" value="InterPro"/>
</dbReference>
<reference evidence="2 3" key="1">
    <citation type="journal article" date="2016" name="Mol. Biol. Evol.">
        <title>Comparative Genomics of Early-Diverging Mushroom-Forming Fungi Provides Insights into the Origins of Lignocellulose Decay Capabilities.</title>
        <authorList>
            <person name="Nagy L.G."/>
            <person name="Riley R."/>
            <person name="Tritt A."/>
            <person name="Adam C."/>
            <person name="Daum C."/>
            <person name="Floudas D."/>
            <person name="Sun H."/>
            <person name="Yadav J.S."/>
            <person name="Pangilinan J."/>
            <person name="Larsson K.H."/>
            <person name="Matsuura K."/>
            <person name="Barry K."/>
            <person name="Labutti K."/>
            <person name="Kuo R."/>
            <person name="Ohm R.A."/>
            <person name="Bhattacharya S.S."/>
            <person name="Shirouzu T."/>
            <person name="Yoshinaga Y."/>
            <person name="Martin F.M."/>
            <person name="Grigoriev I.V."/>
            <person name="Hibbett D.S."/>
        </authorList>
    </citation>
    <scope>NUCLEOTIDE SEQUENCE [LARGE SCALE GENOMIC DNA]</scope>
    <source>
        <strain evidence="2 3">HHB12733</strain>
    </source>
</reference>
<feature type="domain" description="Protein kinase" evidence="1">
    <location>
        <begin position="43"/>
        <end position="153"/>
    </location>
</feature>
<organism evidence="2 3">
    <name type="scientific">Calocera cornea HHB12733</name>
    <dbReference type="NCBI Taxonomy" id="1353952"/>
    <lineage>
        <taxon>Eukaryota</taxon>
        <taxon>Fungi</taxon>
        <taxon>Dikarya</taxon>
        <taxon>Basidiomycota</taxon>
        <taxon>Agaricomycotina</taxon>
        <taxon>Dacrymycetes</taxon>
        <taxon>Dacrymycetales</taxon>
        <taxon>Dacrymycetaceae</taxon>
        <taxon>Calocera</taxon>
    </lineage>
</organism>
<dbReference type="GO" id="GO:0004672">
    <property type="term" value="F:protein kinase activity"/>
    <property type="evidence" value="ECO:0007669"/>
    <property type="project" value="InterPro"/>
</dbReference>
<dbReference type="InterPro" id="IPR000719">
    <property type="entry name" value="Prot_kinase_dom"/>
</dbReference>
<evidence type="ECO:0000313" key="2">
    <source>
        <dbReference type="EMBL" id="KZT55376.1"/>
    </source>
</evidence>
<dbReference type="InterPro" id="IPR001245">
    <property type="entry name" value="Ser-Thr/Tyr_kinase_cat_dom"/>
</dbReference>
<dbReference type="STRING" id="1353952.A0A165ERA8"/>
<gene>
    <name evidence="2" type="ORF">CALCODRAFT_354947</name>
</gene>
<accession>A0A165ERA8</accession>
<dbReference type="OrthoDB" id="1924919at2759"/>
<dbReference type="InterPro" id="IPR011009">
    <property type="entry name" value="Kinase-like_dom_sf"/>
</dbReference>
<dbReference type="Proteomes" id="UP000076842">
    <property type="component" value="Unassembled WGS sequence"/>
</dbReference>